<evidence type="ECO:0000259" key="2">
    <source>
        <dbReference type="PROSITE" id="PS50887"/>
    </source>
</evidence>
<dbReference type="Pfam" id="PF00563">
    <property type="entry name" value="EAL"/>
    <property type="match status" value="1"/>
</dbReference>
<dbReference type="PROSITE" id="PS50883">
    <property type="entry name" value="EAL"/>
    <property type="match status" value="1"/>
</dbReference>
<feature type="domain" description="EAL" evidence="1">
    <location>
        <begin position="240"/>
        <end position="495"/>
    </location>
</feature>
<dbReference type="InterPro" id="IPR001633">
    <property type="entry name" value="EAL_dom"/>
</dbReference>
<feature type="domain" description="GGDEF" evidence="2">
    <location>
        <begin position="96"/>
        <end position="231"/>
    </location>
</feature>
<dbReference type="SMART" id="SM00267">
    <property type="entry name" value="GGDEF"/>
    <property type="match status" value="1"/>
</dbReference>
<organism evidence="3 4">
    <name type="scientific">Albidovulum sediminis</name>
    <dbReference type="NCBI Taxonomy" id="3066345"/>
    <lineage>
        <taxon>Bacteria</taxon>
        <taxon>Pseudomonadati</taxon>
        <taxon>Pseudomonadota</taxon>
        <taxon>Alphaproteobacteria</taxon>
        <taxon>Rhodobacterales</taxon>
        <taxon>Paracoccaceae</taxon>
        <taxon>Albidovulum</taxon>
    </lineage>
</organism>
<comment type="caution">
    <text evidence="3">The sequence shown here is derived from an EMBL/GenBank/DDBJ whole genome shotgun (WGS) entry which is preliminary data.</text>
</comment>
<dbReference type="PROSITE" id="PS50887">
    <property type="entry name" value="GGDEF"/>
    <property type="match status" value="1"/>
</dbReference>
<sequence length="507" mass="54299">MTAFPVNALTRLDRRFGRPGRASLLGVATALLCLWMRVPPFPALAMSLLPLLTLSFVRRPSPMAEGGSDPVSGAALRPHMVDVLAGHLDGGPIAGRDCGCVVLGLDDAATLVTLHGQAVHDRVLRKIAERLGAALREHDVVARLEGPRFAVAVAPARMNLEAAIQIATRLQAAVAEPLSIDATTIHISASAGFAMPSRLPARDAATLLAAAELAQEEAQRHGEGALRAYSAEIARGAADRSACRTRIEGALDSGEIVAYFQPQVAADSGVVTGFEALARWLHPDRGILGPGEFLPAVLAAGLSQRLGDVMIDRSLRALSEWDRLGLRVPAVSVNFTHDELRDPGLVTRLRWELDRFDLAPARLCIEVLESVTSTGGDDIVARNLEALVRLGCRIDLDDFGTGNASIAAIRRFRIHRLKIDRSLVSGIDRDAEQQRILAAVLSMAERLRIETVAEGVESPAEHALLAQLGCDHVQGFVVARPMAAPEVPGWIASRRTNFGAPQTLRKL</sequence>
<dbReference type="InterPro" id="IPR050706">
    <property type="entry name" value="Cyclic-di-GMP_PDE-like"/>
</dbReference>
<dbReference type="NCBIfam" id="TIGR00254">
    <property type="entry name" value="GGDEF"/>
    <property type="match status" value="1"/>
</dbReference>
<dbReference type="Gene3D" id="3.20.20.450">
    <property type="entry name" value="EAL domain"/>
    <property type="match status" value="1"/>
</dbReference>
<dbReference type="PANTHER" id="PTHR33121">
    <property type="entry name" value="CYCLIC DI-GMP PHOSPHODIESTERASE PDEF"/>
    <property type="match status" value="1"/>
</dbReference>
<dbReference type="SMART" id="SM00052">
    <property type="entry name" value="EAL"/>
    <property type="match status" value="1"/>
</dbReference>
<dbReference type="CDD" id="cd01948">
    <property type="entry name" value="EAL"/>
    <property type="match status" value="1"/>
</dbReference>
<protein>
    <submittedName>
        <fullName evidence="3">Bifunctional diguanylate cyclase/phosphodiesterase</fullName>
    </submittedName>
</protein>
<accession>A0ABT2NMI1</accession>
<evidence type="ECO:0000313" key="4">
    <source>
        <dbReference type="Proteomes" id="UP001205601"/>
    </source>
</evidence>
<dbReference type="CDD" id="cd01949">
    <property type="entry name" value="GGDEF"/>
    <property type="match status" value="1"/>
</dbReference>
<dbReference type="Pfam" id="PF00990">
    <property type="entry name" value="GGDEF"/>
    <property type="match status" value="1"/>
</dbReference>
<dbReference type="Gene3D" id="3.30.70.270">
    <property type="match status" value="1"/>
</dbReference>
<dbReference type="Proteomes" id="UP001205601">
    <property type="component" value="Unassembled WGS sequence"/>
</dbReference>
<evidence type="ECO:0000259" key="1">
    <source>
        <dbReference type="PROSITE" id="PS50883"/>
    </source>
</evidence>
<evidence type="ECO:0000313" key="3">
    <source>
        <dbReference type="EMBL" id="MCT8330116.1"/>
    </source>
</evidence>
<dbReference type="SUPFAM" id="SSF55073">
    <property type="entry name" value="Nucleotide cyclase"/>
    <property type="match status" value="1"/>
</dbReference>
<name>A0ABT2NMI1_9RHOB</name>
<dbReference type="EMBL" id="JAOCQF010000001">
    <property type="protein sequence ID" value="MCT8330116.1"/>
    <property type="molecule type" value="Genomic_DNA"/>
</dbReference>
<dbReference type="InterPro" id="IPR043128">
    <property type="entry name" value="Rev_trsase/Diguanyl_cyclase"/>
</dbReference>
<proteinExistence type="predicted"/>
<dbReference type="InterPro" id="IPR029787">
    <property type="entry name" value="Nucleotide_cyclase"/>
</dbReference>
<dbReference type="InterPro" id="IPR000160">
    <property type="entry name" value="GGDEF_dom"/>
</dbReference>
<dbReference type="SUPFAM" id="SSF141868">
    <property type="entry name" value="EAL domain-like"/>
    <property type="match status" value="1"/>
</dbReference>
<dbReference type="InterPro" id="IPR035919">
    <property type="entry name" value="EAL_sf"/>
</dbReference>
<keyword evidence="4" id="KW-1185">Reference proteome</keyword>
<dbReference type="RefSeq" id="WP_261495802.1">
    <property type="nucleotide sequence ID" value="NZ_JAOCQF010000001.1"/>
</dbReference>
<reference evidence="4" key="1">
    <citation type="submission" date="2023-07" db="EMBL/GenBank/DDBJ databases">
        <title>Defluviimonas sediminis sp. nov., isolated from mangrove sediment.</title>
        <authorList>
            <person name="Liu L."/>
            <person name="Li J."/>
            <person name="Huang Y."/>
            <person name="Pan J."/>
            <person name="Li M."/>
        </authorList>
    </citation>
    <scope>NUCLEOTIDE SEQUENCE [LARGE SCALE GENOMIC DNA]</scope>
    <source>
        <strain evidence="4">FT324</strain>
    </source>
</reference>
<gene>
    <name evidence="3" type="ORF">N5I32_11375</name>
</gene>
<dbReference type="PANTHER" id="PTHR33121:SF70">
    <property type="entry name" value="SIGNALING PROTEIN YKOW"/>
    <property type="match status" value="1"/>
</dbReference>